<gene>
    <name evidence="2" type="ORF">UR42_C0032G0006</name>
</gene>
<evidence type="ECO:0000313" key="2">
    <source>
        <dbReference type="EMBL" id="KKP49794.1"/>
    </source>
</evidence>
<keyword evidence="1" id="KW-1133">Transmembrane helix</keyword>
<accession>A0A0F9ZZM4</accession>
<keyword evidence="1" id="KW-0812">Transmembrane</keyword>
<dbReference type="AlphaFoldDB" id="A0A0F9ZZM4"/>
<dbReference type="EMBL" id="LBPD01000032">
    <property type="protein sequence ID" value="KKP49794.1"/>
    <property type="molecule type" value="Genomic_DNA"/>
</dbReference>
<evidence type="ECO:0000256" key="1">
    <source>
        <dbReference type="SAM" id="Phobius"/>
    </source>
</evidence>
<name>A0A0F9ZZM4_9BACT</name>
<dbReference type="Proteomes" id="UP000034045">
    <property type="component" value="Unassembled WGS sequence"/>
</dbReference>
<proteinExistence type="predicted"/>
<protein>
    <submittedName>
        <fullName evidence="2">Uncharacterized protein</fullName>
    </submittedName>
</protein>
<sequence>MNIYNARINRISEICMDIGQVCLGSMVFPFLMNNFDIIKMLTGLVITIGFWIISVLLVKSKK</sequence>
<organism evidence="2 3">
    <name type="scientific">Candidatus Roizmanbacteria bacterium GW2011_GWA2_33_33</name>
    <dbReference type="NCBI Taxonomy" id="1618476"/>
    <lineage>
        <taxon>Bacteria</taxon>
        <taxon>Candidatus Roizmaniibacteriota</taxon>
    </lineage>
</organism>
<comment type="caution">
    <text evidence="2">The sequence shown here is derived from an EMBL/GenBank/DDBJ whole genome shotgun (WGS) entry which is preliminary data.</text>
</comment>
<keyword evidence="1" id="KW-0472">Membrane</keyword>
<reference evidence="2 3" key="1">
    <citation type="journal article" date="2015" name="Nature">
        <title>rRNA introns, odd ribosomes, and small enigmatic genomes across a large radiation of phyla.</title>
        <authorList>
            <person name="Brown C.T."/>
            <person name="Hug L.A."/>
            <person name="Thomas B.C."/>
            <person name="Sharon I."/>
            <person name="Castelle C.J."/>
            <person name="Singh A."/>
            <person name="Wilkins M.J."/>
            <person name="Williams K.H."/>
            <person name="Banfield J.F."/>
        </authorList>
    </citation>
    <scope>NUCLEOTIDE SEQUENCE [LARGE SCALE GENOMIC DNA]</scope>
</reference>
<feature type="transmembrane region" description="Helical" evidence="1">
    <location>
        <begin position="37"/>
        <end position="58"/>
    </location>
</feature>
<evidence type="ECO:0000313" key="3">
    <source>
        <dbReference type="Proteomes" id="UP000034045"/>
    </source>
</evidence>